<sequence length="72" mass="8424">MTKRVEIIKRIKRQAKRAGVNYQLSEGGRHSIIRLGSSRPIPIPRHREIAENTTAAIYKQTEQQLGKDWWKQ</sequence>
<gene>
    <name evidence="1" type="ORF">I4J41_02020</name>
</gene>
<comment type="caution">
    <text evidence="1">The sequence shown here is derived from an EMBL/GenBank/DDBJ whole genome shotgun (WGS) entry which is preliminary data.</text>
</comment>
<keyword evidence="2" id="KW-1185">Reference proteome</keyword>
<protein>
    <recommendedName>
        <fullName evidence="3">YcfA-like protein</fullName>
    </recommendedName>
</protein>
<accession>A0ABS0L9R3</accession>
<dbReference type="EMBL" id="JADQUG010000004">
    <property type="protein sequence ID" value="MBG9353424.1"/>
    <property type="molecule type" value="Genomic_DNA"/>
</dbReference>
<dbReference type="Proteomes" id="UP000615580">
    <property type="component" value="Unassembled WGS sequence"/>
</dbReference>
<proteinExistence type="predicted"/>
<organism evidence="1 2">
    <name type="scientific">Corynebacterium belfantii</name>
    <dbReference type="NCBI Taxonomy" id="2014537"/>
    <lineage>
        <taxon>Bacteria</taxon>
        <taxon>Bacillati</taxon>
        <taxon>Actinomycetota</taxon>
        <taxon>Actinomycetes</taxon>
        <taxon>Mycobacteriales</taxon>
        <taxon>Corynebacteriaceae</taxon>
        <taxon>Corynebacterium</taxon>
    </lineage>
</organism>
<evidence type="ECO:0000313" key="1">
    <source>
        <dbReference type="EMBL" id="MBG9353424.1"/>
    </source>
</evidence>
<evidence type="ECO:0000313" key="2">
    <source>
        <dbReference type="Proteomes" id="UP000615580"/>
    </source>
</evidence>
<dbReference type="RefSeq" id="WP_088267339.1">
    <property type="nucleotide sequence ID" value="NZ_CBCSFR010000035.1"/>
</dbReference>
<evidence type="ECO:0008006" key="3">
    <source>
        <dbReference type="Google" id="ProtNLM"/>
    </source>
</evidence>
<reference evidence="1 2" key="1">
    <citation type="journal article" date="2020" name="J. Clin. Microbiol.">
        <title>Assessing the Genetic Diversity of Austrian Corynebacterium diphtheriae Clinical Isolates, 2011-2019.</title>
        <authorList>
            <person name="Schaeffer J."/>
            <person name="Huhulescu S."/>
            <person name="Stoeger A."/>
            <person name="Allerberger F."/>
            <person name="Ruppitsch W."/>
        </authorList>
    </citation>
    <scope>NUCLEOTIDE SEQUENCE [LARGE SCALE GENOMIC DNA]</scope>
    <source>
        <strain evidence="1 2">04-17</strain>
    </source>
</reference>
<name>A0ABS0L9R3_9CORY</name>